<accession>A0A381RUD5</accession>
<feature type="non-terminal residue" evidence="1">
    <location>
        <position position="1"/>
    </location>
</feature>
<dbReference type="EMBL" id="UINC01002067">
    <property type="protein sequence ID" value="SUZ92533.1"/>
    <property type="molecule type" value="Genomic_DNA"/>
</dbReference>
<dbReference type="InterPro" id="IPR036412">
    <property type="entry name" value="HAD-like_sf"/>
</dbReference>
<sequence>LGYNDVAGFTDRSITRHALARLDYGGLVSETLLNSILDAYVDSMKIEFTESDEPFIYKDCVALLDAVEGAGHATCLLTGNMKSVSKIKLEKFGLWDRFRFGIFADDAEEKLSMPLLAREKAWDVMAESYRLENMILVGDTVQDAEAAAENECQSVIVCRKPEKRELIQSANPTYLVDNLS</sequence>
<reference evidence="1" key="1">
    <citation type="submission" date="2018-05" db="EMBL/GenBank/DDBJ databases">
        <authorList>
            <person name="Lanie J.A."/>
            <person name="Ng W.-L."/>
            <person name="Kazmierczak K.M."/>
            <person name="Andrzejewski T.M."/>
            <person name="Davidsen T.M."/>
            <person name="Wayne K.J."/>
            <person name="Tettelin H."/>
            <person name="Glass J.I."/>
            <person name="Rusch D."/>
            <person name="Podicherti R."/>
            <person name="Tsui H.-C.T."/>
            <person name="Winkler M.E."/>
        </authorList>
    </citation>
    <scope>NUCLEOTIDE SEQUENCE</scope>
</reference>
<name>A0A381RUD5_9ZZZZ</name>
<feature type="non-terminal residue" evidence="1">
    <location>
        <position position="180"/>
    </location>
</feature>
<dbReference type="Gene3D" id="1.10.150.240">
    <property type="entry name" value="Putative phosphatase, domain 2"/>
    <property type="match status" value="1"/>
</dbReference>
<dbReference type="SUPFAM" id="SSF56784">
    <property type="entry name" value="HAD-like"/>
    <property type="match status" value="1"/>
</dbReference>
<dbReference type="InterPro" id="IPR023214">
    <property type="entry name" value="HAD_sf"/>
</dbReference>
<dbReference type="Pfam" id="PF13419">
    <property type="entry name" value="HAD_2"/>
    <property type="match status" value="1"/>
</dbReference>
<dbReference type="Gene3D" id="3.40.50.1000">
    <property type="entry name" value="HAD superfamily/HAD-like"/>
    <property type="match status" value="1"/>
</dbReference>
<dbReference type="InterPro" id="IPR050155">
    <property type="entry name" value="HAD-like_hydrolase_sf"/>
</dbReference>
<organism evidence="1">
    <name type="scientific">marine metagenome</name>
    <dbReference type="NCBI Taxonomy" id="408172"/>
    <lineage>
        <taxon>unclassified sequences</taxon>
        <taxon>metagenomes</taxon>
        <taxon>ecological metagenomes</taxon>
    </lineage>
</organism>
<dbReference type="GO" id="GO:0005829">
    <property type="term" value="C:cytosol"/>
    <property type="evidence" value="ECO:0007669"/>
    <property type="project" value="TreeGrafter"/>
</dbReference>
<dbReference type="GO" id="GO:0008967">
    <property type="term" value="F:phosphoglycolate phosphatase activity"/>
    <property type="evidence" value="ECO:0007669"/>
    <property type="project" value="TreeGrafter"/>
</dbReference>
<dbReference type="InterPro" id="IPR041492">
    <property type="entry name" value="HAD_2"/>
</dbReference>
<dbReference type="PANTHER" id="PTHR43434:SF1">
    <property type="entry name" value="PHOSPHOGLYCOLATE PHOSPHATASE"/>
    <property type="match status" value="1"/>
</dbReference>
<evidence type="ECO:0000313" key="1">
    <source>
        <dbReference type="EMBL" id="SUZ92533.1"/>
    </source>
</evidence>
<dbReference type="GO" id="GO:0006281">
    <property type="term" value="P:DNA repair"/>
    <property type="evidence" value="ECO:0007669"/>
    <property type="project" value="TreeGrafter"/>
</dbReference>
<evidence type="ECO:0008006" key="2">
    <source>
        <dbReference type="Google" id="ProtNLM"/>
    </source>
</evidence>
<dbReference type="AlphaFoldDB" id="A0A381RUD5"/>
<dbReference type="InterPro" id="IPR023198">
    <property type="entry name" value="PGP-like_dom2"/>
</dbReference>
<gene>
    <name evidence="1" type="ORF">METZ01_LOCUS45387</name>
</gene>
<dbReference type="PANTHER" id="PTHR43434">
    <property type="entry name" value="PHOSPHOGLYCOLATE PHOSPHATASE"/>
    <property type="match status" value="1"/>
</dbReference>
<protein>
    <recommendedName>
        <fullName evidence="2">HAD family hydrolase</fullName>
    </recommendedName>
</protein>
<proteinExistence type="predicted"/>